<evidence type="ECO:0000313" key="9">
    <source>
        <dbReference type="Proteomes" id="UP000626244"/>
    </source>
</evidence>
<keyword evidence="1 6" id="KW-0963">Cytoplasm</keyword>
<dbReference type="PROSITE" id="PS01296">
    <property type="entry name" value="RSMI"/>
    <property type="match status" value="1"/>
</dbReference>
<evidence type="ECO:0000313" key="8">
    <source>
        <dbReference type="EMBL" id="GGI18357.1"/>
    </source>
</evidence>
<dbReference type="CDD" id="cd11648">
    <property type="entry name" value="RsmI"/>
    <property type="match status" value="1"/>
</dbReference>
<dbReference type="EC" id="2.1.1.198" evidence="6"/>
<comment type="caution">
    <text evidence="8">The sequence shown here is derived from an EMBL/GenBank/DDBJ whole genome shotgun (WGS) entry which is preliminary data.</text>
</comment>
<dbReference type="AlphaFoldDB" id="A0A8J3AP52"/>
<dbReference type="Gene3D" id="3.40.1010.10">
    <property type="entry name" value="Cobalt-precorrin-4 Transmethylase, Domain 1"/>
    <property type="match status" value="1"/>
</dbReference>
<sequence>MIKSQKSFLNEEIGCLYLIPTPIGNLEDMTFRAIRILKEVNYIAAEDTRNSKKLCNHFEITTPLISYHEHNKEKVGTKIVEDLKKGMKVGLVSDAGMPCISDPGYELVNLCLEEGISVVPLPGANAALTSLISSGLPTDSFLYIGFLPRQKKDKKKHLELLKGQRSTVLLYESPHRLKETLQSISEVLGNRKIVLCRELTKKFEEFLRGSVSDAIDWAVNEEIRGEFVIVLEGASEEEVANHHGESWWEALSINEHVDWYINEKGESSKEAIKLVAKDRALHKRDVYAEYHGL</sequence>
<dbReference type="PANTHER" id="PTHR46111">
    <property type="entry name" value="RIBOSOMAL RNA SMALL SUBUNIT METHYLTRANSFERASE I"/>
    <property type="match status" value="1"/>
</dbReference>
<evidence type="ECO:0000256" key="6">
    <source>
        <dbReference type="HAMAP-Rule" id="MF_01877"/>
    </source>
</evidence>
<accession>A0A8J3AP52</accession>
<feature type="domain" description="Tetrapyrrole methylase" evidence="7">
    <location>
        <begin position="16"/>
        <end position="213"/>
    </location>
</feature>
<dbReference type="Pfam" id="PF00590">
    <property type="entry name" value="TP_methylase"/>
    <property type="match status" value="1"/>
</dbReference>
<dbReference type="Proteomes" id="UP000626244">
    <property type="component" value="Unassembled WGS sequence"/>
</dbReference>
<dbReference type="FunFam" id="3.40.1010.10:FF:000002">
    <property type="entry name" value="Ribosomal RNA small subunit methyltransferase I"/>
    <property type="match status" value="1"/>
</dbReference>
<dbReference type="EMBL" id="BMHB01000007">
    <property type="protein sequence ID" value="GGI18357.1"/>
    <property type="molecule type" value="Genomic_DNA"/>
</dbReference>
<comment type="function">
    <text evidence="6">Catalyzes the 2'-O-methylation of the ribose of cytidine 1402 (C1402) in 16S rRNA.</text>
</comment>
<comment type="similarity">
    <text evidence="6">Belongs to the methyltransferase superfamily. RsmI family.</text>
</comment>
<dbReference type="InterPro" id="IPR018063">
    <property type="entry name" value="SAM_MeTrfase_RsmI_CS"/>
</dbReference>
<dbReference type="GO" id="GO:0005737">
    <property type="term" value="C:cytoplasm"/>
    <property type="evidence" value="ECO:0007669"/>
    <property type="project" value="UniProtKB-SubCell"/>
</dbReference>
<dbReference type="HAMAP" id="MF_01877">
    <property type="entry name" value="16SrRNA_methyltr_I"/>
    <property type="match status" value="1"/>
</dbReference>
<dbReference type="PIRSF" id="PIRSF005917">
    <property type="entry name" value="MTase_YraL"/>
    <property type="match status" value="1"/>
</dbReference>
<organism evidence="8 9">
    <name type="scientific">Gottfriedia solisilvae</name>
    <dbReference type="NCBI Taxonomy" id="1516104"/>
    <lineage>
        <taxon>Bacteria</taxon>
        <taxon>Bacillati</taxon>
        <taxon>Bacillota</taxon>
        <taxon>Bacilli</taxon>
        <taxon>Bacillales</taxon>
        <taxon>Bacillaceae</taxon>
        <taxon>Gottfriedia</taxon>
    </lineage>
</organism>
<dbReference type="InterPro" id="IPR014776">
    <property type="entry name" value="4pyrrole_Mease_sub2"/>
</dbReference>
<dbReference type="PANTHER" id="PTHR46111:SF1">
    <property type="entry name" value="RIBOSOMAL RNA SMALL SUBUNIT METHYLTRANSFERASE I"/>
    <property type="match status" value="1"/>
</dbReference>
<keyword evidence="5 6" id="KW-0949">S-adenosyl-L-methionine</keyword>
<keyword evidence="9" id="KW-1185">Reference proteome</keyword>
<evidence type="ECO:0000256" key="2">
    <source>
        <dbReference type="ARBA" id="ARBA00022552"/>
    </source>
</evidence>
<comment type="catalytic activity">
    <reaction evidence="6">
        <text>cytidine(1402) in 16S rRNA + S-adenosyl-L-methionine = 2'-O-methylcytidine(1402) in 16S rRNA + S-adenosyl-L-homocysteine + H(+)</text>
        <dbReference type="Rhea" id="RHEA:42924"/>
        <dbReference type="Rhea" id="RHEA-COMP:10285"/>
        <dbReference type="Rhea" id="RHEA-COMP:10286"/>
        <dbReference type="ChEBI" id="CHEBI:15378"/>
        <dbReference type="ChEBI" id="CHEBI:57856"/>
        <dbReference type="ChEBI" id="CHEBI:59789"/>
        <dbReference type="ChEBI" id="CHEBI:74495"/>
        <dbReference type="ChEBI" id="CHEBI:82748"/>
        <dbReference type="EC" id="2.1.1.198"/>
    </reaction>
</comment>
<dbReference type="SUPFAM" id="SSF53790">
    <property type="entry name" value="Tetrapyrrole methylase"/>
    <property type="match status" value="1"/>
</dbReference>
<dbReference type="InterPro" id="IPR008189">
    <property type="entry name" value="rRNA_ssu_MeTfrase_I"/>
</dbReference>
<dbReference type="FunFam" id="3.30.950.10:FF:000002">
    <property type="entry name" value="Ribosomal RNA small subunit methyltransferase I"/>
    <property type="match status" value="1"/>
</dbReference>
<dbReference type="InterPro" id="IPR035996">
    <property type="entry name" value="4pyrrol_Methylase_sf"/>
</dbReference>
<keyword evidence="3 6" id="KW-0489">Methyltransferase</keyword>
<dbReference type="NCBIfam" id="TIGR00096">
    <property type="entry name" value="16S rRNA (cytidine(1402)-2'-O)-methyltransferase"/>
    <property type="match status" value="1"/>
</dbReference>
<evidence type="ECO:0000256" key="3">
    <source>
        <dbReference type="ARBA" id="ARBA00022603"/>
    </source>
</evidence>
<name>A0A8J3AP52_9BACI</name>
<dbReference type="InterPro" id="IPR014777">
    <property type="entry name" value="4pyrrole_Mease_sub1"/>
</dbReference>
<evidence type="ECO:0000256" key="4">
    <source>
        <dbReference type="ARBA" id="ARBA00022679"/>
    </source>
</evidence>
<keyword evidence="2 6" id="KW-0698">rRNA processing</keyword>
<proteinExistence type="inferred from homology"/>
<reference evidence="9" key="1">
    <citation type="journal article" date="2019" name="Int. J. Syst. Evol. Microbiol.">
        <title>The Global Catalogue of Microorganisms (GCM) 10K type strain sequencing project: providing services to taxonomists for standard genome sequencing and annotation.</title>
        <authorList>
            <consortium name="The Broad Institute Genomics Platform"/>
            <consortium name="The Broad Institute Genome Sequencing Center for Infectious Disease"/>
            <person name="Wu L."/>
            <person name="Ma J."/>
        </authorList>
    </citation>
    <scope>NUCLEOTIDE SEQUENCE [LARGE SCALE GENOMIC DNA]</scope>
    <source>
        <strain evidence="9">CGMCC 1.14993</strain>
    </source>
</reference>
<evidence type="ECO:0000256" key="1">
    <source>
        <dbReference type="ARBA" id="ARBA00022490"/>
    </source>
</evidence>
<evidence type="ECO:0000256" key="5">
    <source>
        <dbReference type="ARBA" id="ARBA00022691"/>
    </source>
</evidence>
<dbReference type="GO" id="GO:0070677">
    <property type="term" value="F:rRNA (cytosine-2'-O-)-methyltransferase activity"/>
    <property type="evidence" value="ECO:0007669"/>
    <property type="project" value="UniProtKB-UniRule"/>
</dbReference>
<gene>
    <name evidence="6 8" type="primary">rsmI</name>
    <name evidence="8" type="ORF">GCM10007380_42510</name>
</gene>
<evidence type="ECO:0000259" key="7">
    <source>
        <dbReference type="Pfam" id="PF00590"/>
    </source>
</evidence>
<comment type="subcellular location">
    <subcellularLocation>
        <location evidence="6">Cytoplasm</location>
    </subcellularLocation>
</comment>
<dbReference type="Gene3D" id="3.30.950.10">
    <property type="entry name" value="Methyltransferase, Cobalt-precorrin-4 Transmethylase, Domain 2"/>
    <property type="match status" value="1"/>
</dbReference>
<keyword evidence="4 6" id="KW-0808">Transferase</keyword>
<dbReference type="InterPro" id="IPR000878">
    <property type="entry name" value="4pyrrol_Mease"/>
</dbReference>
<protein>
    <recommendedName>
        <fullName evidence="6">Ribosomal RNA small subunit methyltransferase I</fullName>
        <ecNumber evidence="6">2.1.1.198</ecNumber>
    </recommendedName>
    <alternativeName>
        <fullName evidence="6">16S rRNA 2'-O-ribose C1402 methyltransferase</fullName>
    </alternativeName>
    <alternativeName>
        <fullName evidence="6">rRNA (cytidine-2'-O-)-methyltransferase RsmI</fullName>
    </alternativeName>
</protein>